<dbReference type="Pfam" id="PF14009">
    <property type="entry name" value="PADRE"/>
    <property type="match status" value="1"/>
</dbReference>
<organism evidence="1 2">
    <name type="scientific">Aquilegia coerulea</name>
    <name type="common">Rocky mountain columbine</name>
    <dbReference type="NCBI Taxonomy" id="218851"/>
    <lineage>
        <taxon>Eukaryota</taxon>
        <taxon>Viridiplantae</taxon>
        <taxon>Streptophyta</taxon>
        <taxon>Embryophyta</taxon>
        <taxon>Tracheophyta</taxon>
        <taxon>Spermatophyta</taxon>
        <taxon>Magnoliopsida</taxon>
        <taxon>Ranunculales</taxon>
        <taxon>Ranunculaceae</taxon>
        <taxon>Thalictroideae</taxon>
        <taxon>Aquilegia</taxon>
    </lineage>
</organism>
<proteinExistence type="predicted"/>
<sequence length="205" mass="23878">MTTTLKRCINLIRVIIRLSPNNKRIKDDPASIVDAKLQQKYMNVRIIHAGGLVELYHDAVTAFEVMEKYPGMHLSRPEIFKQPHESILHPYEKLLPGQKFYLVPSTTVRKLKRRHRKKPQETTVDKSSEETLLQKNTVNEGGDGLEDTFCSAKDFFVAREKWARYAVWKCDREVKKPFRPPIRKPRMWKGLGWQPSLPAIEELSP</sequence>
<dbReference type="InParanoid" id="A0A2G5E7H3"/>
<evidence type="ECO:0000313" key="2">
    <source>
        <dbReference type="Proteomes" id="UP000230069"/>
    </source>
</evidence>
<dbReference type="PANTHER" id="PTHR33052">
    <property type="entry name" value="DUF4228 DOMAIN PROTEIN-RELATED"/>
    <property type="match status" value="1"/>
</dbReference>
<evidence type="ECO:0000313" key="1">
    <source>
        <dbReference type="EMBL" id="PIA51695.1"/>
    </source>
</evidence>
<dbReference type="OrthoDB" id="1923394at2759"/>
<dbReference type="EMBL" id="KZ305028">
    <property type="protein sequence ID" value="PIA51695.1"/>
    <property type="molecule type" value="Genomic_DNA"/>
</dbReference>
<accession>A0A2G5E7H3</accession>
<name>A0A2G5E7H3_AQUCA</name>
<keyword evidence="2" id="KW-1185">Reference proteome</keyword>
<dbReference type="Proteomes" id="UP000230069">
    <property type="component" value="Unassembled WGS sequence"/>
</dbReference>
<dbReference type="AlphaFoldDB" id="A0A2G5E7H3"/>
<gene>
    <name evidence="1" type="ORF">AQUCO_01100515v1</name>
</gene>
<dbReference type="InterPro" id="IPR025322">
    <property type="entry name" value="PADRE_dom"/>
</dbReference>
<reference evidence="1 2" key="1">
    <citation type="submission" date="2017-09" db="EMBL/GenBank/DDBJ databases">
        <title>WGS assembly of Aquilegia coerulea Goldsmith.</title>
        <authorList>
            <person name="Hodges S."/>
            <person name="Kramer E."/>
            <person name="Nordborg M."/>
            <person name="Tomkins J."/>
            <person name="Borevitz J."/>
            <person name="Derieg N."/>
            <person name="Yan J."/>
            <person name="Mihaltcheva S."/>
            <person name="Hayes R.D."/>
            <person name="Rokhsar D."/>
        </authorList>
    </citation>
    <scope>NUCLEOTIDE SEQUENCE [LARGE SCALE GENOMIC DNA]</scope>
    <source>
        <strain evidence="2">cv. Goldsmith</strain>
    </source>
</reference>
<protein>
    <submittedName>
        <fullName evidence="1">Uncharacterized protein</fullName>
    </submittedName>
</protein>